<evidence type="ECO:0000313" key="3">
    <source>
        <dbReference type="Proteomes" id="UP001302806"/>
    </source>
</evidence>
<dbReference type="InterPro" id="IPR039437">
    <property type="entry name" value="FrzH/put_lumazine-bd"/>
</dbReference>
<dbReference type="Proteomes" id="UP001302806">
    <property type="component" value="Chromosome"/>
</dbReference>
<reference evidence="2 3" key="1">
    <citation type="submission" date="2023-09" db="EMBL/GenBank/DDBJ databases">
        <title>Thalassobella suaedae gen. nov., sp. nov., a marine bacterium of the family Flavobacteriaceae isolated from a halophyte Suaeda japonica.</title>
        <authorList>
            <person name="Lee S.Y."/>
            <person name="Hwang C.Y."/>
        </authorList>
    </citation>
    <scope>NUCLEOTIDE SEQUENCE [LARGE SCALE GENOMIC DNA]</scope>
    <source>
        <strain evidence="2 3">HL-DH14</strain>
    </source>
</reference>
<dbReference type="RefSeq" id="WP_415865157.1">
    <property type="nucleotide sequence ID" value="NZ_CP134537.1"/>
</dbReference>
<proteinExistence type="predicted"/>
<feature type="chain" id="PRO_5046762983" evidence="1">
    <location>
        <begin position="21"/>
        <end position="152"/>
    </location>
</feature>
<dbReference type="EMBL" id="CP134537">
    <property type="protein sequence ID" value="WNH08500.1"/>
    <property type="molecule type" value="Genomic_DNA"/>
</dbReference>
<dbReference type="SUPFAM" id="SSF54427">
    <property type="entry name" value="NTF2-like"/>
    <property type="match status" value="1"/>
</dbReference>
<dbReference type="Gene3D" id="3.10.450.50">
    <property type="match status" value="1"/>
</dbReference>
<sequence>MKLTNVLCIVIMLVSCSTLIGQTKSDSLQIKETVLNYLEGLNTNDYLRAEKAIHPELAKRIISTNKNGDYKLDNMPWSHLLYNIKTVDFSKMYKAGVNLEEPFKVELTIFDISKEIATVKAEQNRYAFFDYIHLGKIKGEWKIINILWAWTN</sequence>
<dbReference type="InterPro" id="IPR032710">
    <property type="entry name" value="NTF2-like_dom_sf"/>
</dbReference>
<name>A0ABY9XRE6_9FLAO</name>
<gene>
    <name evidence="2" type="ORF">RHP51_15435</name>
</gene>
<dbReference type="PROSITE" id="PS51257">
    <property type="entry name" value="PROKAR_LIPOPROTEIN"/>
    <property type="match status" value="1"/>
</dbReference>
<dbReference type="Pfam" id="PF12893">
    <property type="entry name" value="Lumazine_bd_2"/>
    <property type="match status" value="1"/>
</dbReference>
<evidence type="ECO:0000313" key="2">
    <source>
        <dbReference type="EMBL" id="WNH08500.1"/>
    </source>
</evidence>
<evidence type="ECO:0000256" key="1">
    <source>
        <dbReference type="SAM" id="SignalP"/>
    </source>
</evidence>
<organism evidence="2 3">
    <name type="scientific">Thalassobellus suaedae</name>
    <dbReference type="NCBI Taxonomy" id="3074124"/>
    <lineage>
        <taxon>Bacteria</taxon>
        <taxon>Pseudomonadati</taxon>
        <taxon>Bacteroidota</taxon>
        <taxon>Flavobacteriia</taxon>
        <taxon>Flavobacteriales</taxon>
        <taxon>Flavobacteriaceae</taxon>
        <taxon>Thalassobellus</taxon>
    </lineage>
</organism>
<feature type="signal peptide" evidence="1">
    <location>
        <begin position="1"/>
        <end position="20"/>
    </location>
</feature>
<protein>
    <submittedName>
        <fullName evidence="2">Nuclear transport factor 2 family protein</fullName>
    </submittedName>
</protein>
<keyword evidence="1" id="KW-0732">Signal</keyword>
<accession>A0ABY9XRE6</accession>